<dbReference type="Proteomes" id="UP000275256">
    <property type="component" value="Unassembled WGS sequence"/>
</dbReference>
<name>A0A3M0GAK5_9ACTN</name>
<reference evidence="1 2" key="1">
    <citation type="submission" date="2018-10" db="EMBL/GenBank/DDBJ databases">
        <title>Tessaracoccus antarcticuss sp. nov., isolated from sediment.</title>
        <authorList>
            <person name="Zhou L.Y."/>
            <person name="Du Z.J."/>
        </authorList>
    </citation>
    <scope>NUCLEOTIDE SEQUENCE [LARGE SCALE GENOMIC DNA]</scope>
    <source>
        <strain evidence="1 2">JDX10</strain>
    </source>
</reference>
<protein>
    <submittedName>
        <fullName evidence="1">Uncharacterized protein</fullName>
    </submittedName>
</protein>
<dbReference type="RefSeq" id="WP_121900005.1">
    <property type="nucleotide sequence ID" value="NZ_REFW01000001.1"/>
</dbReference>
<dbReference type="EMBL" id="REFW01000001">
    <property type="protein sequence ID" value="RMB61458.1"/>
    <property type="molecule type" value="Genomic_DNA"/>
</dbReference>
<keyword evidence="2" id="KW-1185">Reference proteome</keyword>
<evidence type="ECO:0000313" key="2">
    <source>
        <dbReference type="Proteomes" id="UP000275256"/>
    </source>
</evidence>
<accession>A0A3M0GAK5</accession>
<sequence length="74" mass="8041">MSRCSIEGLAHDLADAGVQMPFQLLDDILDGPDAVIGFVVERGVVQRLAVAEVNPGQRSVNVRLQFAPPGWRLE</sequence>
<organism evidence="1 2">
    <name type="scientific">Tessaracoccus antarcticus</name>
    <dbReference type="NCBI Taxonomy" id="2479848"/>
    <lineage>
        <taxon>Bacteria</taxon>
        <taxon>Bacillati</taxon>
        <taxon>Actinomycetota</taxon>
        <taxon>Actinomycetes</taxon>
        <taxon>Propionibacteriales</taxon>
        <taxon>Propionibacteriaceae</taxon>
        <taxon>Tessaracoccus</taxon>
    </lineage>
</organism>
<comment type="caution">
    <text evidence="1">The sequence shown here is derived from an EMBL/GenBank/DDBJ whole genome shotgun (WGS) entry which is preliminary data.</text>
</comment>
<dbReference type="AlphaFoldDB" id="A0A3M0GAK5"/>
<evidence type="ECO:0000313" key="1">
    <source>
        <dbReference type="EMBL" id="RMB61458.1"/>
    </source>
</evidence>
<gene>
    <name evidence="1" type="ORF">EAX62_02070</name>
</gene>
<proteinExistence type="predicted"/>